<accession>A0A2S8IZR3</accession>
<reference evidence="5 6" key="1">
    <citation type="submission" date="2018-02" db="EMBL/GenBank/DDBJ databases">
        <title>Draft genome sequencing of Burkholderia cepacia Y14-15.</title>
        <authorList>
            <person name="Zheng B.-X."/>
        </authorList>
    </citation>
    <scope>NUCLEOTIDE SEQUENCE [LARGE SCALE GENOMIC DNA]</scope>
    <source>
        <strain evidence="5 6">Y14-15</strain>
    </source>
</reference>
<dbReference type="GO" id="GO:0004623">
    <property type="term" value="F:phospholipase A2 activity"/>
    <property type="evidence" value="ECO:0007669"/>
    <property type="project" value="TreeGrafter"/>
</dbReference>
<protein>
    <submittedName>
        <fullName evidence="5">Hydrolase</fullName>
    </submittedName>
</protein>
<evidence type="ECO:0000313" key="6">
    <source>
        <dbReference type="Proteomes" id="UP000238206"/>
    </source>
</evidence>
<comment type="caution">
    <text evidence="5">The sequence shown here is derived from an EMBL/GenBank/DDBJ whole genome shotgun (WGS) entry which is preliminary data.</text>
</comment>
<dbReference type="PANTHER" id="PTHR13943:SF77">
    <property type="entry name" value="LRAT DOMAIN-CONTAINING PROTEIN"/>
    <property type="match status" value="1"/>
</dbReference>
<dbReference type="GO" id="GO:0005737">
    <property type="term" value="C:cytoplasm"/>
    <property type="evidence" value="ECO:0007669"/>
    <property type="project" value="TreeGrafter"/>
</dbReference>
<dbReference type="GO" id="GO:0008970">
    <property type="term" value="F:phospholipase A1 activity"/>
    <property type="evidence" value="ECO:0007669"/>
    <property type="project" value="TreeGrafter"/>
</dbReference>
<evidence type="ECO:0000256" key="2">
    <source>
        <dbReference type="ARBA" id="ARBA00022801"/>
    </source>
</evidence>
<dbReference type="InterPro" id="IPR007053">
    <property type="entry name" value="LRAT_dom"/>
</dbReference>
<sequence>MNHPTSAQSGGTAAGNEWPVGAHLMTRRPGYAHHGIYIGDGQVIHYAGLSRRLGGGPVEIISVDRFAAGFELAIIRHAAASYSGSEVARRAASRLGERRYRLLTNNCEHFCRWCLFGAARSEQVEACLRNPAHGIAVVVMLVASVMAGKLHMAMPHASSRHRNPSRQCAA</sequence>
<dbReference type="PROSITE" id="PS51934">
    <property type="entry name" value="LRAT"/>
    <property type="match status" value="1"/>
</dbReference>
<keyword evidence="3" id="KW-0443">Lipid metabolism</keyword>
<feature type="domain" description="LRAT" evidence="4">
    <location>
        <begin position="23"/>
        <end position="123"/>
    </location>
</feature>
<dbReference type="EMBL" id="PUIQ01000006">
    <property type="protein sequence ID" value="PQP20296.1"/>
    <property type="molecule type" value="Genomic_DNA"/>
</dbReference>
<dbReference type="GO" id="GO:0016410">
    <property type="term" value="F:N-acyltransferase activity"/>
    <property type="evidence" value="ECO:0007669"/>
    <property type="project" value="TreeGrafter"/>
</dbReference>
<proteinExistence type="predicted"/>
<gene>
    <name evidence="5" type="ORF">C5615_06445</name>
</gene>
<organism evidence="5 6">
    <name type="scientific">Burkholderia cepacia</name>
    <name type="common">Pseudomonas cepacia</name>
    <dbReference type="NCBI Taxonomy" id="292"/>
    <lineage>
        <taxon>Bacteria</taxon>
        <taxon>Pseudomonadati</taxon>
        <taxon>Pseudomonadota</taxon>
        <taxon>Betaproteobacteria</taxon>
        <taxon>Burkholderiales</taxon>
        <taxon>Burkholderiaceae</taxon>
        <taxon>Burkholderia</taxon>
        <taxon>Burkholderia cepacia complex</taxon>
    </lineage>
</organism>
<dbReference type="Pfam" id="PF04970">
    <property type="entry name" value="LRAT"/>
    <property type="match status" value="1"/>
</dbReference>
<dbReference type="InterPro" id="IPR051496">
    <property type="entry name" value="H-rev107_PLA/AT"/>
</dbReference>
<evidence type="ECO:0000256" key="3">
    <source>
        <dbReference type="ARBA" id="ARBA00023098"/>
    </source>
</evidence>
<dbReference type="Gene3D" id="3.90.1720.10">
    <property type="entry name" value="endopeptidase domain like (from Nostoc punctiforme)"/>
    <property type="match status" value="1"/>
</dbReference>
<evidence type="ECO:0000259" key="4">
    <source>
        <dbReference type="PROSITE" id="PS51934"/>
    </source>
</evidence>
<keyword evidence="1" id="KW-0808">Transferase</keyword>
<name>A0A2S8IZR3_BURCE</name>
<dbReference type="Proteomes" id="UP000238206">
    <property type="component" value="Unassembled WGS sequence"/>
</dbReference>
<dbReference type="RefSeq" id="WP_105390117.1">
    <property type="nucleotide sequence ID" value="NZ_PUIQ01000006.1"/>
</dbReference>
<keyword evidence="2 5" id="KW-0378">Hydrolase</keyword>
<evidence type="ECO:0000256" key="1">
    <source>
        <dbReference type="ARBA" id="ARBA00022679"/>
    </source>
</evidence>
<evidence type="ECO:0000313" key="5">
    <source>
        <dbReference type="EMBL" id="PQP20296.1"/>
    </source>
</evidence>
<dbReference type="PANTHER" id="PTHR13943">
    <property type="entry name" value="HRAS-LIKE SUPPRESSOR - RELATED"/>
    <property type="match status" value="1"/>
</dbReference>
<dbReference type="AlphaFoldDB" id="A0A2S8IZR3"/>
<dbReference type="GO" id="GO:0070292">
    <property type="term" value="P:N-acylphosphatidylethanolamine metabolic process"/>
    <property type="evidence" value="ECO:0007669"/>
    <property type="project" value="TreeGrafter"/>
</dbReference>